<evidence type="ECO:0000313" key="3">
    <source>
        <dbReference type="EMBL" id="CAE0820080.1"/>
    </source>
</evidence>
<accession>A0A6T2CJF9</accession>
<feature type="transmembrane region" description="Helical" evidence="1">
    <location>
        <begin position="12"/>
        <end position="31"/>
    </location>
</feature>
<dbReference type="EMBL" id="HBJA01089801">
    <property type="protein sequence ID" value="CAE0820080.1"/>
    <property type="molecule type" value="Transcribed_RNA"/>
</dbReference>
<reference evidence="3" key="1">
    <citation type="submission" date="2021-01" db="EMBL/GenBank/DDBJ databases">
        <authorList>
            <person name="Corre E."/>
            <person name="Pelletier E."/>
            <person name="Niang G."/>
            <person name="Scheremetjew M."/>
            <person name="Finn R."/>
            <person name="Kale V."/>
            <person name="Holt S."/>
            <person name="Cochrane G."/>
            <person name="Meng A."/>
            <person name="Brown T."/>
            <person name="Cohen L."/>
        </authorList>
    </citation>
    <scope>NUCLEOTIDE SEQUENCE</scope>
    <source>
        <strain evidence="3">CCMP1594</strain>
    </source>
</reference>
<dbReference type="EMBL" id="HBJA01089800">
    <property type="protein sequence ID" value="CAE0820079.1"/>
    <property type="molecule type" value="Transcribed_RNA"/>
</dbReference>
<proteinExistence type="predicted"/>
<protein>
    <submittedName>
        <fullName evidence="3">Uncharacterized protein</fullName>
    </submittedName>
</protein>
<keyword evidence="1" id="KW-0472">Membrane</keyword>
<sequence length="116" mass="12723">MHIAASVSTTDGQIPLTAILSVFLDFLIAGLSGRNGARRRGLFKFRFRRRENVLEKNILPPQNRGEFPNKLGQQLGGQLSVVSQHGFQRSSLSLLHFSSKNSLGGGGEPTDRVLHL</sequence>
<organism evidence="3">
    <name type="scientific">Eutreptiella gymnastica</name>
    <dbReference type="NCBI Taxonomy" id="73025"/>
    <lineage>
        <taxon>Eukaryota</taxon>
        <taxon>Discoba</taxon>
        <taxon>Euglenozoa</taxon>
        <taxon>Euglenida</taxon>
        <taxon>Spirocuta</taxon>
        <taxon>Euglenophyceae</taxon>
        <taxon>Eutreptiales</taxon>
        <taxon>Eutreptiaceae</taxon>
        <taxon>Eutreptiella</taxon>
    </lineage>
</organism>
<gene>
    <name evidence="2" type="ORF">EGYM00163_LOCUS31249</name>
    <name evidence="3" type="ORF">EGYM00163_LOCUS31250</name>
</gene>
<keyword evidence="1" id="KW-0812">Transmembrane</keyword>
<evidence type="ECO:0000313" key="2">
    <source>
        <dbReference type="EMBL" id="CAE0820079.1"/>
    </source>
</evidence>
<evidence type="ECO:0000256" key="1">
    <source>
        <dbReference type="SAM" id="Phobius"/>
    </source>
</evidence>
<name>A0A6T2CJF9_9EUGL</name>
<keyword evidence="1" id="KW-1133">Transmembrane helix</keyword>
<dbReference type="AlphaFoldDB" id="A0A6T2CJF9"/>